<keyword evidence="2 5" id="KW-0812">Transmembrane</keyword>
<comment type="subcellular location">
    <subcellularLocation>
        <location evidence="1">Membrane</location>
        <topology evidence="1">Multi-pass membrane protein</topology>
    </subcellularLocation>
</comment>
<dbReference type="PANTHER" id="PTHR37422">
    <property type="entry name" value="TEICHURONIC ACID BIOSYNTHESIS PROTEIN TUAE"/>
    <property type="match status" value="1"/>
</dbReference>
<protein>
    <submittedName>
        <fullName evidence="7">O-antigen ligase domain-containing protein</fullName>
    </submittedName>
</protein>
<evidence type="ECO:0000256" key="4">
    <source>
        <dbReference type="ARBA" id="ARBA00023136"/>
    </source>
</evidence>
<feature type="transmembrane region" description="Helical" evidence="5">
    <location>
        <begin position="270"/>
        <end position="289"/>
    </location>
</feature>
<organism evidence="7 8">
    <name type="scientific">Coprococcus eutactus</name>
    <dbReference type="NCBI Taxonomy" id="33043"/>
    <lineage>
        <taxon>Bacteria</taxon>
        <taxon>Bacillati</taxon>
        <taxon>Bacillota</taxon>
        <taxon>Clostridia</taxon>
        <taxon>Lachnospirales</taxon>
        <taxon>Lachnospiraceae</taxon>
        <taxon>Coprococcus</taxon>
    </lineage>
</organism>
<dbReference type="GO" id="GO:0016020">
    <property type="term" value="C:membrane"/>
    <property type="evidence" value="ECO:0007669"/>
    <property type="project" value="UniProtKB-SubCell"/>
</dbReference>
<evidence type="ECO:0000259" key="6">
    <source>
        <dbReference type="Pfam" id="PF04932"/>
    </source>
</evidence>
<evidence type="ECO:0000256" key="3">
    <source>
        <dbReference type="ARBA" id="ARBA00022989"/>
    </source>
</evidence>
<dbReference type="AlphaFoldDB" id="A0A3R5ZK12"/>
<proteinExistence type="predicted"/>
<sequence length="364" mass="41370">MMLLCMIVILCNRNNNFIHGEFEDGFSFIAIAIFFLLVRKQDSWHKLIMPIIWFWVAIHTIVTLLEYAVPGFYMSQIFPLMPSYAEMHLRSVFKLGYMPGLAVHYSTNGMYLAVGLIISGISLLFSKAHKRIGAIVFIVTAVALLLTGKRGLIIFPAAALVMVYYLYNSDKPLSRFGKIIVLAIAVIVLFTIGSTFIPSLSNFINRFVETSEAGDVSLGRLEQSALALNVFSHNWLFGTGWDSFKYLYKAQFGTLLNVHNIYIQLLSENGIIGAFPFFVFFIAAFFRAIKSLIYLRKYYTGEYYAGEFYIGLSLAMQCFFLLYGMTGNPLYDQQVFYPYIVSIAAGEFYVDQVYHMIRTAEVSE</sequence>
<feature type="domain" description="O-antigen ligase-related" evidence="6">
    <location>
        <begin position="136"/>
        <end position="277"/>
    </location>
</feature>
<feature type="transmembrane region" description="Helical" evidence="5">
    <location>
        <begin position="52"/>
        <end position="73"/>
    </location>
</feature>
<feature type="transmembrane region" description="Helical" evidence="5">
    <location>
        <begin position="179"/>
        <end position="197"/>
    </location>
</feature>
<evidence type="ECO:0000256" key="1">
    <source>
        <dbReference type="ARBA" id="ARBA00004141"/>
    </source>
</evidence>
<dbReference type="Proteomes" id="UP000283295">
    <property type="component" value="Unassembled WGS sequence"/>
</dbReference>
<keyword evidence="4 5" id="KW-0472">Membrane</keyword>
<feature type="transmembrane region" description="Helical" evidence="5">
    <location>
        <begin position="152"/>
        <end position="167"/>
    </location>
</feature>
<dbReference type="InterPro" id="IPR007016">
    <property type="entry name" value="O-antigen_ligase-rel_domated"/>
</dbReference>
<dbReference type="GO" id="GO:0016874">
    <property type="term" value="F:ligase activity"/>
    <property type="evidence" value="ECO:0007669"/>
    <property type="project" value="UniProtKB-KW"/>
</dbReference>
<name>A0A3R5ZK12_9FIRM</name>
<dbReference type="InterPro" id="IPR051533">
    <property type="entry name" value="WaaL-like"/>
</dbReference>
<feature type="transmembrane region" description="Helical" evidence="5">
    <location>
        <begin position="301"/>
        <end position="323"/>
    </location>
</feature>
<reference evidence="7 8" key="1">
    <citation type="submission" date="2018-08" db="EMBL/GenBank/DDBJ databases">
        <title>A genome reference for cultivated species of the human gut microbiota.</title>
        <authorList>
            <person name="Zou Y."/>
            <person name="Xue W."/>
            <person name="Luo G."/>
        </authorList>
    </citation>
    <scope>NUCLEOTIDE SEQUENCE [LARGE SCALE GENOMIC DNA]</scope>
    <source>
        <strain evidence="7 8">AF22-21</strain>
    </source>
</reference>
<gene>
    <name evidence="7" type="ORF">DWX94_12815</name>
</gene>
<evidence type="ECO:0000256" key="5">
    <source>
        <dbReference type="SAM" id="Phobius"/>
    </source>
</evidence>
<dbReference type="PANTHER" id="PTHR37422:SF13">
    <property type="entry name" value="LIPOPOLYSACCHARIDE BIOSYNTHESIS PROTEIN PA4999-RELATED"/>
    <property type="match status" value="1"/>
</dbReference>
<evidence type="ECO:0000313" key="7">
    <source>
        <dbReference type="EMBL" id="RGS36880.1"/>
    </source>
</evidence>
<dbReference type="Pfam" id="PF04932">
    <property type="entry name" value="Wzy_C"/>
    <property type="match status" value="1"/>
</dbReference>
<dbReference type="EMBL" id="QRVK01000050">
    <property type="protein sequence ID" value="RGS36880.1"/>
    <property type="molecule type" value="Genomic_DNA"/>
</dbReference>
<keyword evidence="7" id="KW-0436">Ligase</keyword>
<feature type="transmembrane region" description="Helical" evidence="5">
    <location>
        <begin position="25"/>
        <end position="40"/>
    </location>
</feature>
<comment type="caution">
    <text evidence="7">The sequence shown here is derived from an EMBL/GenBank/DDBJ whole genome shotgun (WGS) entry which is preliminary data.</text>
</comment>
<evidence type="ECO:0000313" key="8">
    <source>
        <dbReference type="Proteomes" id="UP000283295"/>
    </source>
</evidence>
<feature type="transmembrane region" description="Helical" evidence="5">
    <location>
        <begin position="131"/>
        <end position="146"/>
    </location>
</feature>
<evidence type="ECO:0000256" key="2">
    <source>
        <dbReference type="ARBA" id="ARBA00022692"/>
    </source>
</evidence>
<feature type="transmembrane region" description="Helical" evidence="5">
    <location>
        <begin position="335"/>
        <end position="354"/>
    </location>
</feature>
<accession>A0A3R5ZK12</accession>
<keyword evidence="3 5" id="KW-1133">Transmembrane helix</keyword>
<feature type="transmembrane region" description="Helical" evidence="5">
    <location>
        <begin position="102"/>
        <end position="124"/>
    </location>
</feature>